<keyword evidence="1" id="KW-0472">Membrane</keyword>
<dbReference type="Proteomes" id="UP000512167">
    <property type="component" value="Chromosome"/>
</dbReference>
<protein>
    <submittedName>
        <fullName evidence="2">Uncharacterized protein</fullName>
    </submittedName>
</protein>
<gene>
    <name evidence="2" type="ORF">HF295_07295</name>
</gene>
<dbReference type="EMBL" id="CP051151">
    <property type="protein sequence ID" value="QLY40660.1"/>
    <property type="molecule type" value="Genomic_DNA"/>
</dbReference>
<keyword evidence="1" id="KW-1133">Transmembrane helix</keyword>
<name>A0A7L6N319_9MOLU</name>
<evidence type="ECO:0000313" key="2">
    <source>
        <dbReference type="EMBL" id="QLY40660.1"/>
    </source>
</evidence>
<accession>A0A7L6N319</accession>
<organism evidence="2 3">
    <name type="scientific">Hujiaoplasma nucleasis</name>
    <dbReference type="NCBI Taxonomy" id="2725268"/>
    <lineage>
        <taxon>Bacteria</taxon>
        <taxon>Bacillati</taxon>
        <taxon>Mycoplasmatota</taxon>
        <taxon>Mollicutes</taxon>
        <taxon>Candidatus Izemoplasmatales</taxon>
        <taxon>Hujiaoplasmataceae</taxon>
        <taxon>Hujiaoplasma</taxon>
    </lineage>
</organism>
<dbReference type="RefSeq" id="WP_312031507.1">
    <property type="nucleotide sequence ID" value="NZ_CP051151.1"/>
</dbReference>
<reference evidence="2 3" key="1">
    <citation type="submission" date="2020-04" db="EMBL/GenBank/DDBJ databases">
        <authorList>
            <person name="Zheng R.K."/>
            <person name="Sun C.M."/>
        </authorList>
    </citation>
    <scope>NUCLEOTIDE SEQUENCE [LARGE SCALE GENOMIC DNA]</scope>
    <source>
        <strain evidence="3">zrk29</strain>
    </source>
</reference>
<dbReference type="KEGG" id="tbk:HF295_07295"/>
<feature type="transmembrane region" description="Helical" evidence="1">
    <location>
        <begin position="42"/>
        <end position="61"/>
    </location>
</feature>
<feature type="transmembrane region" description="Helical" evidence="1">
    <location>
        <begin position="73"/>
        <end position="96"/>
    </location>
</feature>
<proteinExistence type="predicted"/>
<evidence type="ECO:0000256" key="1">
    <source>
        <dbReference type="SAM" id="Phobius"/>
    </source>
</evidence>
<evidence type="ECO:0000313" key="3">
    <source>
        <dbReference type="Proteomes" id="UP000512167"/>
    </source>
</evidence>
<dbReference type="AlphaFoldDB" id="A0A7L6N319"/>
<keyword evidence="1" id="KW-0812">Transmembrane</keyword>
<sequence>MIKDFIKNKFFEDIHEAKSKYSKTVFLKKYIRRYKLIKYINSWLYPLMTYMLLFVSIGLLVDYIREREVNDLILLILGMIGVFIGVVLTHIHITFYSSFIDGHIESWDIEYKQLIKGD</sequence>
<keyword evidence="3" id="KW-1185">Reference proteome</keyword>